<dbReference type="Gene3D" id="3.40.50.720">
    <property type="entry name" value="NAD(P)-binding Rossmann-like Domain"/>
    <property type="match status" value="1"/>
</dbReference>
<sequence length="284" mass="32094">MKVLILGGQGMAGHIIADYLQEQTDHEVWRTVRRETGDSRCLSLDVREETKVKGILEQIRPDVVINAVGLLNEAVDRHLADAIYVNSLLPHRLASWGEELSYRLIHISTDCVFSGRNGGYREQDAADADSLYGRTKYLGEVQQPHLTIRTSIIGPELKENGIGLFHWFMKQTGTIKGFTEVFWNGVTTLELAKFISSTIGQPLSGLIHLAAAPAISKHQLLSMMKEEFSRDDITIVLDAGPRSDKSIVSTRGDISYTVPAYRLMLQELHMWMQLHQEQYQQYNR</sequence>
<keyword evidence="2" id="KW-0560">Oxidoreductase</keyword>
<dbReference type="Pfam" id="PF04321">
    <property type="entry name" value="RmlD_sub_bind"/>
    <property type="match status" value="1"/>
</dbReference>
<dbReference type="AlphaFoldDB" id="A0AA41X3M7"/>
<feature type="domain" description="RmlD-like substrate binding" evidence="3">
    <location>
        <begin position="1"/>
        <end position="229"/>
    </location>
</feature>
<dbReference type="GO" id="GO:0008831">
    <property type="term" value="F:dTDP-4-dehydrorhamnose reductase activity"/>
    <property type="evidence" value="ECO:0007669"/>
    <property type="project" value="UniProtKB-EC"/>
</dbReference>
<dbReference type="RefSeq" id="WP_254758253.1">
    <property type="nucleotide sequence ID" value="NZ_JANCLT010000003.1"/>
</dbReference>
<name>A0AA41X3M7_9BACI</name>
<comment type="pathway">
    <text evidence="2">Carbohydrate biosynthesis; dTDP-L-rhamnose biosynthesis.</text>
</comment>
<evidence type="ECO:0000256" key="2">
    <source>
        <dbReference type="RuleBase" id="RU364082"/>
    </source>
</evidence>
<dbReference type="GO" id="GO:0005829">
    <property type="term" value="C:cytosol"/>
    <property type="evidence" value="ECO:0007669"/>
    <property type="project" value="TreeGrafter"/>
</dbReference>
<dbReference type="Proteomes" id="UP001156102">
    <property type="component" value="Unassembled WGS sequence"/>
</dbReference>
<evidence type="ECO:0000313" key="4">
    <source>
        <dbReference type="EMBL" id="MCP8968339.1"/>
    </source>
</evidence>
<comment type="caution">
    <text evidence="4">The sequence shown here is derived from an EMBL/GenBank/DDBJ whole genome shotgun (WGS) entry which is preliminary data.</text>
</comment>
<gene>
    <name evidence="4" type="ORF">NK662_07260</name>
</gene>
<dbReference type="InterPro" id="IPR005913">
    <property type="entry name" value="dTDP_dehydrorham_reduct"/>
</dbReference>
<reference evidence="4" key="1">
    <citation type="submission" date="2022-07" db="EMBL/GenBank/DDBJ databases">
        <authorList>
            <person name="Li W.-J."/>
            <person name="Deng Q.-Q."/>
        </authorList>
    </citation>
    <scope>NUCLEOTIDE SEQUENCE</scope>
    <source>
        <strain evidence="4">SYSU M60031</strain>
    </source>
</reference>
<keyword evidence="5" id="KW-1185">Reference proteome</keyword>
<keyword evidence="2" id="KW-0521">NADP</keyword>
<comment type="function">
    <text evidence="2">Catalyzes the reduction of dTDP-6-deoxy-L-lyxo-4-hexulose to yield dTDP-L-rhamnose.</text>
</comment>
<dbReference type="EC" id="1.1.1.133" evidence="2"/>
<proteinExistence type="inferred from homology"/>
<dbReference type="PANTHER" id="PTHR10491">
    <property type="entry name" value="DTDP-4-DEHYDRORHAMNOSE REDUCTASE"/>
    <property type="match status" value="1"/>
</dbReference>
<accession>A0AA41X3M7</accession>
<dbReference type="GO" id="GO:0019305">
    <property type="term" value="P:dTDP-rhamnose biosynthetic process"/>
    <property type="evidence" value="ECO:0007669"/>
    <property type="project" value="TreeGrafter"/>
</dbReference>
<protein>
    <recommendedName>
        <fullName evidence="2">dTDP-4-dehydrorhamnose reductase</fullName>
        <ecNumber evidence="2">1.1.1.133</ecNumber>
    </recommendedName>
</protein>
<evidence type="ECO:0000256" key="1">
    <source>
        <dbReference type="ARBA" id="ARBA00010944"/>
    </source>
</evidence>
<organism evidence="4 5">
    <name type="scientific">Ectobacillus ponti</name>
    <dbReference type="NCBI Taxonomy" id="2961894"/>
    <lineage>
        <taxon>Bacteria</taxon>
        <taxon>Bacillati</taxon>
        <taxon>Bacillota</taxon>
        <taxon>Bacilli</taxon>
        <taxon>Bacillales</taxon>
        <taxon>Bacillaceae</taxon>
        <taxon>Ectobacillus</taxon>
    </lineage>
</organism>
<dbReference type="CDD" id="cd05254">
    <property type="entry name" value="dTDP_HR_like_SDR_e"/>
    <property type="match status" value="1"/>
</dbReference>
<dbReference type="InterPro" id="IPR036291">
    <property type="entry name" value="NAD(P)-bd_dom_sf"/>
</dbReference>
<dbReference type="InterPro" id="IPR029903">
    <property type="entry name" value="RmlD-like-bd"/>
</dbReference>
<evidence type="ECO:0000259" key="3">
    <source>
        <dbReference type="Pfam" id="PF04321"/>
    </source>
</evidence>
<comment type="similarity">
    <text evidence="1 2">Belongs to the dTDP-4-dehydrorhamnose reductase family.</text>
</comment>
<dbReference type="SUPFAM" id="SSF51735">
    <property type="entry name" value="NAD(P)-binding Rossmann-fold domains"/>
    <property type="match status" value="1"/>
</dbReference>
<dbReference type="EMBL" id="JANCLT010000003">
    <property type="protein sequence ID" value="MCP8968339.1"/>
    <property type="molecule type" value="Genomic_DNA"/>
</dbReference>
<evidence type="ECO:0000313" key="5">
    <source>
        <dbReference type="Proteomes" id="UP001156102"/>
    </source>
</evidence>
<dbReference type="PANTHER" id="PTHR10491:SF4">
    <property type="entry name" value="METHIONINE ADENOSYLTRANSFERASE 2 SUBUNIT BETA"/>
    <property type="match status" value="1"/>
</dbReference>